<dbReference type="InterPro" id="IPR051177">
    <property type="entry name" value="CIK-Related_Protein"/>
</dbReference>
<name>A0A6A4D287_9STRA</name>
<dbReference type="PANTHER" id="PTHR12984:SF6">
    <property type="entry name" value="SCY1-LIKE PROTEIN 2"/>
    <property type="match status" value="1"/>
</dbReference>
<dbReference type="EMBL" id="QXFT01002284">
    <property type="protein sequence ID" value="KAE9300725.1"/>
    <property type="molecule type" value="Genomic_DNA"/>
</dbReference>
<dbReference type="Proteomes" id="UP000434957">
    <property type="component" value="Unassembled WGS sequence"/>
</dbReference>
<comment type="caution">
    <text evidence="1">The sequence shown here is derived from an EMBL/GenBank/DDBJ whole genome shotgun (WGS) entry which is preliminary data.</text>
</comment>
<accession>A0A6A4D287</accession>
<gene>
    <name evidence="1" type="ORF">PR003_g22690</name>
</gene>
<organism evidence="1 2">
    <name type="scientific">Phytophthora rubi</name>
    <dbReference type="NCBI Taxonomy" id="129364"/>
    <lineage>
        <taxon>Eukaryota</taxon>
        <taxon>Sar</taxon>
        <taxon>Stramenopiles</taxon>
        <taxon>Oomycota</taxon>
        <taxon>Peronosporomycetes</taxon>
        <taxon>Peronosporales</taxon>
        <taxon>Peronosporaceae</taxon>
        <taxon>Phytophthora</taxon>
    </lineage>
</organism>
<dbReference type="AlphaFoldDB" id="A0A6A4D287"/>
<protein>
    <submittedName>
        <fullName evidence="1">Uncharacterized protein</fullName>
    </submittedName>
</protein>
<sequence length="157" mass="18711">MLSEGYLKHYETPKDCTASGSHELSWKIFPAVHRKTNHEYSVFLFDKDELKRLKSKGAQDRVLEVLRPEMKTLRVLRHSHVLEDRVLEVLRPEMKTLRVLRHSHVLEVEEVFEKSRRSLCFVTEEAQDRVLEVLRPEMKTLRVLRHSHVLEVEEVFE</sequence>
<evidence type="ECO:0000313" key="1">
    <source>
        <dbReference type="EMBL" id="KAE9300725.1"/>
    </source>
</evidence>
<keyword evidence="2" id="KW-1185">Reference proteome</keyword>
<dbReference type="Gene3D" id="3.30.200.20">
    <property type="entry name" value="Phosphorylase Kinase, domain 1"/>
    <property type="match status" value="1"/>
</dbReference>
<reference evidence="1 2" key="1">
    <citation type="submission" date="2018-08" db="EMBL/GenBank/DDBJ databases">
        <title>Genomic investigation of the strawberry pathogen Phytophthora fragariae indicates pathogenicity is determined by transcriptional variation in three key races.</title>
        <authorList>
            <person name="Adams T.M."/>
            <person name="Armitage A.D."/>
            <person name="Sobczyk M.K."/>
            <person name="Bates H.J."/>
            <person name="Dunwell J.M."/>
            <person name="Nellist C.F."/>
            <person name="Harrison R.J."/>
        </authorList>
    </citation>
    <scope>NUCLEOTIDE SEQUENCE [LARGE SCALE GENOMIC DNA]</scope>
    <source>
        <strain evidence="1 2">SCRP333</strain>
    </source>
</reference>
<dbReference type="PANTHER" id="PTHR12984">
    <property type="entry name" value="SCY1-RELATED S/T PROTEIN KINASE-LIKE"/>
    <property type="match status" value="1"/>
</dbReference>
<evidence type="ECO:0000313" key="2">
    <source>
        <dbReference type="Proteomes" id="UP000434957"/>
    </source>
</evidence>
<proteinExistence type="predicted"/>